<evidence type="ECO:0000256" key="10">
    <source>
        <dbReference type="ARBA" id="ARBA00023136"/>
    </source>
</evidence>
<dbReference type="NCBIfam" id="TIGR00328">
    <property type="entry name" value="flhB"/>
    <property type="match status" value="1"/>
</dbReference>
<organism evidence="13 14">
    <name type="scientific">Tepiditoga spiralis</name>
    <dbReference type="NCBI Taxonomy" id="2108365"/>
    <lineage>
        <taxon>Bacteria</taxon>
        <taxon>Thermotogati</taxon>
        <taxon>Thermotogota</taxon>
        <taxon>Thermotogae</taxon>
        <taxon>Petrotogales</taxon>
        <taxon>Petrotogaceae</taxon>
        <taxon>Tepiditoga</taxon>
    </lineage>
</organism>
<keyword evidence="7 12" id="KW-1005">Bacterial flagellum biogenesis</keyword>
<keyword evidence="4 12" id="KW-0813">Transport</keyword>
<evidence type="ECO:0000256" key="1">
    <source>
        <dbReference type="ARBA" id="ARBA00004651"/>
    </source>
</evidence>
<dbReference type="GO" id="GO:0044780">
    <property type="term" value="P:bacterial-type flagellum assembly"/>
    <property type="evidence" value="ECO:0007669"/>
    <property type="project" value="InterPro"/>
</dbReference>
<evidence type="ECO:0000256" key="11">
    <source>
        <dbReference type="ARBA" id="ARBA00023225"/>
    </source>
</evidence>
<dbReference type="FunCoup" id="A0A7G1GAQ8">
    <property type="interactions" value="95"/>
</dbReference>
<dbReference type="PANTHER" id="PTHR30531:SF12">
    <property type="entry name" value="FLAGELLAR BIOSYNTHETIC PROTEIN FLHB"/>
    <property type="match status" value="1"/>
</dbReference>
<dbReference type="FunFam" id="3.40.1690.10:FF:000001">
    <property type="entry name" value="Flagellar biosynthetic protein FlhB"/>
    <property type="match status" value="1"/>
</dbReference>
<comment type="similarity">
    <text evidence="2 12">Belongs to the type III secretion exporter family.</text>
</comment>
<keyword evidence="9 12" id="KW-1133">Transmembrane helix</keyword>
<dbReference type="GO" id="GO:0005886">
    <property type="term" value="C:plasma membrane"/>
    <property type="evidence" value="ECO:0007669"/>
    <property type="project" value="UniProtKB-SubCell"/>
</dbReference>
<dbReference type="InterPro" id="IPR029025">
    <property type="entry name" value="T3SS_substrate_exporter_C"/>
</dbReference>
<keyword evidence="10 12" id="KW-0472">Membrane</keyword>
<dbReference type="Proteomes" id="UP000516361">
    <property type="component" value="Chromosome"/>
</dbReference>
<dbReference type="PANTHER" id="PTHR30531">
    <property type="entry name" value="FLAGELLAR BIOSYNTHETIC PROTEIN FLHB"/>
    <property type="match status" value="1"/>
</dbReference>
<evidence type="ECO:0000256" key="9">
    <source>
        <dbReference type="ARBA" id="ARBA00022989"/>
    </source>
</evidence>
<dbReference type="InterPro" id="IPR006136">
    <property type="entry name" value="FlhB"/>
</dbReference>
<dbReference type="RefSeq" id="WP_190613748.1">
    <property type="nucleotide sequence ID" value="NZ_AP018712.1"/>
</dbReference>
<keyword evidence="6 12" id="KW-0812">Transmembrane</keyword>
<evidence type="ECO:0000256" key="12">
    <source>
        <dbReference type="RuleBase" id="RU364091"/>
    </source>
</evidence>
<evidence type="ECO:0000256" key="3">
    <source>
        <dbReference type="ARBA" id="ARBA00021622"/>
    </source>
</evidence>
<evidence type="ECO:0000313" key="14">
    <source>
        <dbReference type="Proteomes" id="UP000516361"/>
    </source>
</evidence>
<evidence type="ECO:0000256" key="8">
    <source>
        <dbReference type="ARBA" id="ARBA00022927"/>
    </source>
</evidence>
<accession>A0A7G1GAQ8</accession>
<keyword evidence="14" id="KW-1185">Reference proteome</keyword>
<sequence length="379" mass="43718">MARIFYKNIFRTVSLARKNTYNSCKIKINLQLFADPDKTEQPTPRKLQKAREEGNIPQSKEFNMAVTFLSLSALLLIFSGTIATDLSNILRDYLSLNVDKVDINILSYGLLKHTDLWVKVMMFFVVAALISLLLGMIQTQFLFTFKSLKFDLSKIDPIKGFKNLFSLKSFMEFLKNLIKIIIAGYFGYSIYIEKQPYISKLASVPVLEGVRFISNMIIEVLFKMGLALLILSLFDFWFQRFDYKRNLKMSKKEIKDESKDIEGNPEIKKKQREFMMKIVMSRMMQQVPSSDVIITNPTHYAVAIKYDAEKMSAPKVVAKGVDEVAFRIRDIASENYIPIVQKPPLARELYATTEINEEIPDNLYKAVAEVLAYVYNQTK</sequence>
<feature type="transmembrane region" description="Helical" evidence="12">
    <location>
        <begin position="212"/>
        <end position="238"/>
    </location>
</feature>
<dbReference type="InParanoid" id="A0A7G1GAQ8"/>
<evidence type="ECO:0000256" key="4">
    <source>
        <dbReference type="ARBA" id="ARBA00022448"/>
    </source>
</evidence>
<dbReference type="KEGG" id="ocy:OSSY52_14430"/>
<keyword evidence="13" id="KW-0966">Cell projection</keyword>
<keyword evidence="5 12" id="KW-1003">Cell membrane</keyword>
<evidence type="ECO:0000256" key="7">
    <source>
        <dbReference type="ARBA" id="ARBA00022795"/>
    </source>
</evidence>
<gene>
    <name evidence="12" type="primary">flhB</name>
    <name evidence="13" type="ORF">OSSY52_14430</name>
</gene>
<evidence type="ECO:0000256" key="2">
    <source>
        <dbReference type="ARBA" id="ARBA00010690"/>
    </source>
</evidence>
<protein>
    <recommendedName>
        <fullName evidence="3 12">Flagellar biosynthetic protein FlhB</fullName>
    </recommendedName>
</protein>
<keyword evidence="11 12" id="KW-1006">Bacterial flagellum protein export</keyword>
<evidence type="ECO:0000256" key="5">
    <source>
        <dbReference type="ARBA" id="ARBA00022475"/>
    </source>
</evidence>
<feature type="transmembrane region" description="Helical" evidence="12">
    <location>
        <begin position="62"/>
        <end position="83"/>
    </location>
</feature>
<name>A0A7G1GAQ8_9BACT</name>
<dbReference type="EMBL" id="AP018712">
    <property type="protein sequence ID" value="BBE31302.1"/>
    <property type="molecule type" value="Genomic_DNA"/>
</dbReference>
<feature type="transmembrane region" description="Helical" evidence="12">
    <location>
        <begin position="173"/>
        <end position="192"/>
    </location>
</feature>
<comment type="function">
    <text evidence="12">Required for formation of the rod structure in the basal body of the flagellar apparatus. Together with FliI and FliH, may constitute the export apparatus of flagellin.</text>
</comment>
<evidence type="ECO:0000313" key="13">
    <source>
        <dbReference type="EMBL" id="BBE31302.1"/>
    </source>
</evidence>
<feature type="transmembrane region" description="Helical" evidence="12">
    <location>
        <begin position="116"/>
        <end position="137"/>
    </location>
</feature>
<dbReference type="GO" id="GO:0009306">
    <property type="term" value="P:protein secretion"/>
    <property type="evidence" value="ECO:0007669"/>
    <property type="project" value="InterPro"/>
</dbReference>
<keyword evidence="13" id="KW-0969">Cilium</keyword>
<dbReference type="InterPro" id="IPR006135">
    <property type="entry name" value="T3SS_substrate_exporter"/>
</dbReference>
<keyword evidence="8 12" id="KW-0653">Protein transport</keyword>
<dbReference type="AlphaFoldDB" id="A0A7G1GAQ8"/>
<reference evidence="13 14" key="1">
    <citation type="submission" date="2018-06" db="EMBL/GenBank/DDBJ databases">
        <title>Genome sequencing of Oceanotoga sp. sy52.</title>
        <authorList>
            <person name="Mori K."/>
        </authorList>
    </citation>
    <scope>NUCLEOTIDE SEQUENCE [LARGE SCALE GENOMIC DNA]</scope>
    <source>
        <strain evidence="14">sy52</strain>
    </source>
</reference>
<dbReference type="Pfam" id="PF01312">
    <property type="entry name" value="Bac_export_2"/>
    <property type="match status" value="1"/>
</dbReference>
<keyword evidence="13" id="KW-0282">Flagellum</keyword>
<dbReference type="PRINTS" id="PR00950">
    <property type="entry name" value="TYPE3IMSPROT"/>
</dbReference>
<comment type="subcellular location">
    <subcellularLocation>
        <location evidence="1">Cell membrane</location>
        <topology evidence="1">Multi-pass membrane protein</topology>
    </subcellularLocation>
</comment>
<evidence type="ECO:0000256" key="6">
    <source>
        <dbReference type="ARBA" id="ARBA00022692"/>
    </source>
</evidence>
<proteinExistence type="inferred from homology"/>
<dbReference type="SUPFAM" id="SSF160544">
    <property type="entry name" value="EscU C-terminal domain-like"/>
    <property type="match status" value="1"/>
</dbReference>
<dbReference type="Gene3D" id="3.40.1690.10">
    <property type="entry name" value="secretion proteins EscU"/>
    <property type="match status" value="1"/>
</dbReference>